<reference evidence="8 9" key="1">
    <citation type="journal article" date="2008" name="Nature">
        <title>The Phaeodactylum genome reveals the evolutionary history of diatom genomes.</title>
        <authorList>
            <person name="Bowler C."/>
            <person name="Allen A.E."/>
            <person name="Badger J.H."/>
            <person name="Grimwood J."/>
            <person name="Jabbari K."/>
            <person name="Kuo A."/>
            <person name="Maheswari U."/>
            <person name="Martens C."/>
            <person name="Maumus F."/>
            <person name="Otillar R.P."/>
            <person name="Rayko E."/>
            <person name="Salamov A."/>
            <person name="Vandepoele K."/>
            <person name="Beszteri B."/>
            <person name="Gruber A."/>
            <person name="Heijde M."/>
            <person name="Katinka M."/>
            <person name="Mock T."/>
            <person name="Valentin K."/>
            <person name="Verret F."/>
            <person name="Berges J.A."/>
            <person name="Brownlee C."/>
            <person name="Cadoret J.P."/>
            <person name="Chiovitti A."/>
            <person name="Choi C.J."/>
            <person name="Coesel S."/>
            <person name="De Martino A."/>
            <person name="Detter J.C."/>
            <person name="Durkin C."/>
            <person name="Falciatore A."/>
            <person name="Fournet J."/>
            <person name="Haruta M."/>
            <person name="Huysman M.J."/>
            <person name="Jenkins B.D."/>
            <person name="Jiroutova K."/>
            <person name="Jorgensen R.E."/>
            <person name="Joubert Y."/>
            <person name="Kaplan A."/>
            <person name="Kroger N."/>
            <person name="Kroth P.G."/>
            <person name="La Roche J."/>
            <person name="Lindquist E."/>
            <person name="Lommer M."/>
            <person name="Martin-Jezequel V."/>
            <person name="Lopez P.J."/>
            <person name="Lucas S."/>
            <person name="Mangogna M."/>
            <person name="McGinnis K."/>
            <person name="Medlin L.K."/>
            <person name="Montsant A."/>
            <person name="Oudot-Le Secq M.P."/>
            <person name="Napoli C."/>
            <person name="Obornik M."/>
            <person name="Parker M.S."/>
            <person name="Petit J.L."/>
            <person name="Porcel B.M."/>
            <person name="Poulsen N."/>
            <person name="Robison M."/>
            <person name="Rychlewski L."/>
            <person name="Rynearson T.A."/>
            <person name="Schmutz J."/>
            <person name="Shapiro H."/>
            <person name="Siaut M."/>
            <person name="Stanley M."/>
            <person name="Sussman M.R."/>
            <person name="Taylor A.R."/>
            <person name="Vardi A."/>
            <person name="von Dassow P."/>
            <person name="Vyverman W."/>
            <person name="Willis A."/>
            <person name="Wyrwicz L.S."/>
            <person name="Rokhsar D.S."/>
            <person name="Weissenbach J."/>
            <person name="Armbrust E.V."/>
            <person name="Green B.R."/>
            <person name="Van de Peer Y."/>
            <person name="Grigoriev I.V."/>
        </authorList>
    </citation>
    <scope>NUCLEOTIDE SEQUENCE [LARGE SCALE GENOMIC DNA]</scope>
    <source>
        <strain evidence="8 9">CCAP 1055/1</strain>
    </source>
</reference>
<dbReference type="PANTHER" id="PTHR46309">
    <property type="entry name" value="PHD FINGER PROTEIN 12"/>
    <property type="match status" value="1"/>
</dbReference>
<proteinExistence type="predicted"/>
<dbReference type="InterPro" id="IPR013083">
    <property type="entry name" value="Znf_RING/FYVE/PHD"/>
</dbReference>
<accession>B7G638</accession>
<protein>
    <recommendedName>
        <fullName evidence="7">PHD-type domain-containing protein</fullName>
    </recommendedName>
</protein>
<dbReference type="OrthoDB" id="49540at2759"/>
<reference evidence="9" key="2">
    <citation type="submission" date="2008-08" db="EMBL/GenBank/DDBJ databases">
        <authorList>
            <consortium name="Diatom Consortium"/>
            <person name="Grigoriev I."/>
            <person name="Grimwood J."/>
            <person name="Kuo A."/>
            <person name="Otillar R.P."/>
            <person name="Salamov A."/>
            <person name="Detter J.C."/>
            <person name="Lindquist E."/>
            <person name="Shapiro H."/>
            <person name="Lucas S."/>
            <person name="Glavina del Rio T."/>
            <person name="Pitluck S."/>
            <person name="Rokhsar D."/>
            <person name="Bowler C."/>
        </authorList>
    </citation>
    <scope>GENOME REANNOTATION</scope>
    <source>
        <strain evidence="9">CCAP 1055/1</strain>
    </source>
</reference>
<feature type="compositionally biased region" description="Low complexity" evidence="6">
    <location>
        <begin position="590"/>
        <end position="609"/>
    </location>
</feature>
<sequence length="840" mass="92094">MEKSRTNQCVELPSSERSPETNGTHLTMSATQRYPTANKRRRMSNTMKDDARTQSKDGVLSGNDSSVASNFSGNHKNTGTDHYDDVDVLQNQGVGEMSKSMDWKHEIDPCNGKASDFTSSSVVINPSGTGGKQPNALFADRQSFTSSKNDFAAKNGKHSPSLSITTQIPNDIDTCVLSVSEIRHDAPKDWYHNEAMYTEKVCPGSELRHGNLNSPDEANIGNESQMLHSPAPRPYQERLRTPGSGGMGASPQRISHKYNKRSYPSQNHFGDDDLHSPCENPGSRIGPNFQVTELPIPSNNFKKSEQGVVIWSPQLARLATLSGQDLDGFLEKAKESNVSFQLMEALHRSGYNTKAALTEFIGMYHENPDMSIEITNGDQRRELESIFERLAANAHGDGNGMDSTARALKTRREKVIVHYYRWKCKSSVYQKRKSLLRRQPLEYDTCFVCQDGGLLLICDRCNKTYHPRCVNLRVVPEKEWLCENCKSEHIPRKKGRPTPTSGKEMLPTLLSVHKELGTAHNTKGIVTSSQTSFPLNGVADVSHLCPPPATIHIDSRSESTACFVSAFEGCVGCESERSVELEDDQGTVESPSNSGSSISEKSPSSASCPDVYGSNQSVTINSPGATLLRELLSDRSTLSSTSSDTSFMKSDTDFDDALEELSSECDSIPMTLRSPSQPDGGLPGFRAPANGTNQDSTADKSNSEALTSLQFASTCGQGISSTSSQNGAPYDTFGYIPPFRPPNYWTPAYVQQGLSSKVQYQPAATFAINPSPLPPSYCSNIAQTSHTTDSLRAFPPHLNPFQPGYAYFNQYQTAKPSVPIPNAMKYMQYLSAHNSSDPQP</sequence>
<dbReference type="SMART" id="SM00249">
    <property type="entry name" value="PHD"/>
    <property type="match status" value="1"/>
</dbReference>
<dbReference type="SUPFAM" id="SSF57903">
    <property type="entry name" value="FYVE/PHD zinc finger"/>
    <property type="match status" value="1"/>
</dbReference>
<keyword evidence="1" id="KW-0479">Metal-binding</keyword>
<dbReference type="InterPro" id="IPR042163">
    <property type="entry name" value="PHF12"/>
</dbReference>
<feature type="region of interest" description="Disordered" evidence="6">
    <location>
        <begin position="207"/>
        <end position="291"/>
    </location>
</feature>
<dbReference type="EMBL" id="CM000618">
    <property type="protein sequence ID" value="EEC45943.1"/>
    <property type="molecule type" value="Genomic_DNA"/>
</dbReference>
<dbReference type="PROSITE" id="PS01359">
    <property type="entry name" value="ZF_PHD_1"/>
    <property type="match status" value="1"/>
</dbReference>
<name>B7G638_PHATC</name>
<dbReference type="PROSITE" id="PS50016">
    <property type="entry name" value="ZF_PHD_2"/>
    <property type="match status" value="1"/>
</dbReference>
<dbReference type="GO" id="GO:0006357">
    <property type="term" value="P:regulation of transcription by RNA polymerase II"/>
    <property type="evidence" value="ECO:0007669"/>
    <property type="project" value="TreeGrafter"/>
</dbReference>
<gene>
    <name evidence="8" type="ORF">PHATRDRAFT_48135</name>
</gene>
<dbReference type="InterPro" id="IPR001965">
    <property type="entry name" value="Znf_PHD"/>
</dbReference>
<feature type="domain" description="PHD-type" evidence="7">
    <location>
        <begin position="443"/>
        <end position="488"/>
    </location>
</feature>
<dbReference type="InterPro" id="IPR000949">
    <property type="entry name" value="ELM2_dom"/>
</dbReference>
<dbReference type="CDD" id="cd15568">
    <property type="entry name" value="PHD5_NSD"/>
    <property type="match status" value="1"/>
</dbReference>
<keyword evidence="4" id="KW-0539">Nucleus</keyword>
<dbReference type="Proteomes" id="UP000000759">
    <property type="component" value="Chromosome 16"/>
</dbReference>
<feature type="compositionally biased region" description="Polar residues" evidence="6">
    <location>
        <begin position="211"/>
        <end position="227"/>
    </location>
</feature>
<dbReference type="KEGG" id="pti:PHATRDRAFT_48135"/>
<dbReference type="GeneID" id="7203483"/>
<evidence type="ECO:0000256" key="4">
    <source>
        <dbReference type="ARBA" id="ARBA00023242"/>
    </source>
</evidence>
<feature type="compositionally biased region" description="Polar residues" evidence="6">
    <location>
        <begin position="20"/>
        <end position="35"/>
    </location>
</feature>
<evidence type="ECO:0000313" key="8">
    <source>
        <dbReference type="EMBL" id="EEC45943.1"/>
    </source>
</evidence>
<dbReference type="GO" id="GO:0003714">
    <property type="term" value="F:transcription corepressor activity"/>
    <property type="evidence" value="ECO:0007669"/>
    <property type="project" value="InterPro"/>
</dbReference>
<feature type="region of interest" description="Disordered" evidence="6">
    <location>
        <begin position="666"/>
        <end position="702"/>
    </location>
</feature>
<evidence type="ECO:0000256" key="6">
    <source>
        <dbReference type="SAM" id="MobiDB-lite"/>
    </source>
</evidence>
<evidence type="ECO:0000256" key="3">
    <source>
        <dbReference type="ARBA" id="ARBA00022833"/>
    </source>
</evidence>
<dbReference type="AlphaFoldDB" id="B7G638"/>
<evidence type="ECO:0000313" key="9">
    <source>
        <dbReference type="Proteomes" id="UP000000759"/>
    </source>
</evidence>
<organism evidence="8 9">
    <name type="scientific">Phaeodactylum tricornutum (strain CCAP 1055/1)</name>
    <dbReference type="NCBI Taxonomy" id="556484"/>
    <lineage>
        <taxon>Eukaryota</taxon>
        <taxon>Sar</taxon>
        <taxon>Stramenopiles</taxon>
        <taxon>Ochrophyta</taxon>
        <taxon>Bacillariophyta</taxon>
        <taxon>Bacillariophyceae</taxon>
        <taxon>Bacillariophycidae</taxon>
        <taxon>Naviculales</taxon>
        <taxon>Phaeodactylaceae</taxon>
        <taxon>Phaeodactylum</taxon>
    </lineage>
</organism>
<dbReference type="PANTHER" id="PTHR46309:SF1">
    <property type="entry name" value="PHD FINGER PROTEIN 12"/>
    <property type="match status" value="1"/>
</dbReference>
<dbReference type="Pfam" id="PF00628">
    <property type="entry name" value="PHD"/>
    <property type="match status" value="1"/>
</dbReference>
<evidence type="ECO:0000259" key="7">
    <source>
        <dbReference type="PROSITE" id="PS50016"/>
    </source>
</evidence>
<feature type="region of interest" description="Disordered" evidence="6">
    <location>
        <begin position="1"/>
        <end position="68"/>
    </location>
</feature>
<dbReference type="SMART" id="SM01189">
    <property type="entry name" value="ELM2"/>
    <property type="match status" value="1"/>
</dbReference>
<dbReference type="Gene3D" id="3.30.40.10">
    <property type="entry name" value="Zinc/RING finger domain, C3HC4 (zinc finger)"/>
    <property type="match status" value="1"/>
</dbReference>
<dbReference type="GO" id="GO:0005634">
    <property type="term" value="C:nucleus"/>
    <property type="evidence" value="ECO:0007669"/>
    <property type="project" value="TreeGrafter"/>
</dbReference>
<dbReference type="InParanoid" id="B7G638"/>
<dbReference type="InterPro" id="IPR011011">
    <property type="entry name" value="Znf_FYVE_PHD"/>
</dbReference>
<keyword evidence="9" id="KW-1185">Reference proteome</keyword>
<evidence type="ECO:0000256" key="1">
    <source>
        <dbReference type="ARBA" id="ARBA00022723"/>
    </source>
</evidence>
<dbReference type="STRING" id="556484.B7G638"/>
<dbReference type="InterPro" id="IPR019786">
    <property type="entry name" value="Zinc_finger_PHD-type_CS"/>
</dbReference>
<dbReference type="PaxDb" id="2850-Phatr48135"/>
<dbReference type="HOGENOM" id="CLU_338743_0_0_1"/>
<evidence type="ECO:0000256" key="2">
    <source>
        <dbReference type="ARBA" id="ARBA00022771"/>
    </source>
</evidence>
<evidence type="ECO:0000256" key="5">
    <source>
        <dbReference type="PROSITE-ProRule" id="PRU00146"/>
    </source>
</evidence>
<dbReference type="GO" id="GO:0008270">
    <property type="term" value="F:zinc ion binding"/>
    <property type="evidence" value="ECO:0007669"/>
    <property type="project" value="UniProtKB-KW"/>
</dbReference>
<dbReference type="InterPro" id="IPR019787">
    <property type="entry name" value="Znf_PHD-finger"/>
</dbReference>
<keyword evidence="3" id="KW-0862">Zinc</keyword>
<dbReference type="RefSeq" id="XP_002182656.1">
    <property type="nucleotide sequence ID" value="XM_002182620.1"/>
</dbReference>
<keyword evidence="2 5" id="KW-0863">Zinc-finger</keyword>
<feature type="region of interest" description="Disordered" evidence="6">
    <location>
        <begin position="578"/>
        <end position="615"/>
    </location>
</feature>